<reference evidence="1" key="1">
    <citation type="submission" date="2014-11" db="EMBL/GenBank/DDBJ databases">
        <authorList>
            <person name="Amaro Gonzalez C."/>
        </authorList>
    </citation>
    <scope>NUCLEOTIDE SEQUENCE</scope>
</reference>
<accession>A0A0E9QD91</accession>
<dbReference type="AlphaFoldDB" id="A0A0E9QD91"/>
<proteinExistence type="predicted"/>
<evidence type="ECO:0000313" key="1">
    <source>
        <dbReference type="EMBL" id="JAH14826.1"/>
    </source>
</evidence>
<organism evidence="1">
    <name type="scientific">Anguilla anguilla</name>
    <name type="common">European freshwater eel</name>
    <name type="synonym">Muraena anguilla</name>
    <dbReference type="NCBI Taxonomy" id="7936"/>
    <lineage>
        <taxon>Eukaryota</taxon>
        <taxon>Metazoa</taxon>
        <taxon>Chordata</taxon>
        <taxon>Craniata</taxon>
        <taxon>Vertebrata</taxon>
        <taxon>Euteleostomi</taxon>
        <taxon>Actinopterygii</taxon>
        <taxon>Neopterygii</taxon>
        <taxon>Teleostei</taxon>
        <taxon>Anguilliformes</taxon>
        <taxon>Anguillidae</taxon>
        <taxon>Anguilla</taxon>
    </lineage>
</organism>
<sequence>MHRCTYTHYPDIHIYTHANHRSSVCIDHSAYSPLGSLHHAQ</sequence>
<protein>
    <submittedName>
        <fullName evidence="1">Uncharacterized protein</fullName>
    </submittedName>
</protein>
<dbReference type="EMBL" id="GBXM01093751">
    <property type="protein sequence ID" value="JAH14826.1"/>
    <property type="molecule type" value="Transcribed_RNA"/>
</dbReference>
<reference evidence="1" key="2">
    <citation type="journal article" date="2015" name="Fish Shellfish Immunol.">
        <title>Early steps in the European eel (Anguilla anguilla)-Vibrio vulnificus interaction in the gills: Role of the RtxA13 toxin.</title>
        <authorList>
            <person name="Callol A."/>
            <person name="Pajuelo D."/>
            <person name="Ebbesson L."/>
            <person name="Teles M."/>
            <person name="MacKenzie S."/>
            <person name="Amaro C."/>
        </authorList>
    </citation>
    <scope>NUCLEOTIDE SEQUENCE</scope>
</reference>
<name>A0A0E9QD91_ANGAN</name>